<organism evidence="1">
    <name type="scientific">metagenome</name>
    <dbReference type="NCBI Taxonomy" id="256318"/>
    <lineage>
        <taxon>unclassified sequences</taxon>
        <taxon>metagenomes</taxon>
    </lineage>
</organism>
<evidence type="ECO:0000313" key="1">
    <source>
        <dbReference type="EMBL" id="CUR57916.1"/>
    </source>
</evidence>
<protein>
    <submittedName>
        <fullName evidence="1">Uncharacterized protein</fullName>
    </submittedName>
</protein>
<accession>A0A2P2C7E2</accession>
<dbReference type="EMBL" id="CZKA01000043">
    <property type="protein sequence ID" value="CUR57916.1"/>
    <property type="molecule type" value="Genomic_DNA"/>
</dbReference>
<proteinExistence type="predicted"/>
<sequence length="108" mass="11522">MPPTDRTLLLHLIGDHPAAPAEILARANDSTDAPLLVAAALLSRDLELLARAADSAMTTRERQLVALARAHLLGEDDLLDVLVRDHLSEHPDSLLAAWIAGLVPPTST</sequence>
<dbReference type="AlphaFoldDB" id="A0A2P2C7E2"/>
<name>A0A2P2C7E2_9ZZZZ</name>
<reference evidence="1" key="1">
    <citation type="submission" date="2015-08" db="EMBL/GenBank/DDBJ databases">
        <authorList>
            <person name="Babu N.S."/>
            <person name="Beckwith C.J."/>
            <person name="Beseler K.G."/>
            <person name="Brison A."/>
            <person name="Carone J.V."/>
            <person name="Caskin T.P."/>
            <person name="Diamond M."/>
            <person name="Durham M.E."/>
            <person name="Foxe J.M."/>
            <person name="Go M."/>
            <person name="Henderson B.A."/>
            <person name="Jones I.B."/>
            <person name="McGettigan J.A."/>
            <person name="Micheletti S.J."/>
            <person name="Nasrallah M.E."/>
            <person name="Ortiz D."/>
            <person name="Piller C.R."/>
            <person name="Privatt S.R."/>
            <person name="Schneider S.L."/>
            <person name="Sharp S."/>
            <person name="Smith T.C."/>
            <person name="Stanton J.D."/>
            <person name="Ullery H.E."/>
            <person name="Wilson R.J."/>
            <person name="Serrano M.G."/>
            <person name="Buck G."/>
            <person name="Lee V."/>
            <person name="Wang Y."/>
            <person name="Carvalho R."/>
            <person name="Voegtly L."/>
            <person name="Shi R."/>
            <person name="Duckworth R."/>
            <person name="Johnson A."/>
            <person name="Loviza R."/>
            <person name="Walstead R."/>
            <person name="Shah Z."/>
            <person name="Kiflezghi M."/>
            <person name="Wade K."/>
            <person name="Ball S.L."/>
            <person name="Bradley K.W."/>
            <person name="Asai D.J."/>
            <person name="Bowman C.A."/>
            <person name="Russell D.A."/>
            <person name="Pope W.H."/>
            <person name="Jacobs-Sera D."/>
            <person name="Hendrix R.W."/>
            <person name="Hatfull G.F."/>
        </authorList>
    </citation>
    <scope>NUCLEOTIDE SEQUENCE</scope>
</reference>
<gene>
    <name evidence="1" type="ORF">NOCA2480005</name>
</gene>